<feature type="region of interest" description="Disordered" evidence="2">
    <location>
        <begin position="141"/>
        <end position="163"/>
    </location>
</feature>
<name>A0A9P6VTD0_MAUEX</name>
<gene>
    <name evidence="3" type="ORF">C6P45_003977</name>
</gene>
<evidence type="ECO:0000313" key="4">
    <source>
        <dbReference type="Proteomes" id="UP000750334"/>
    </source>
</evidence>
<evidence type="ECO:0000256" key="1">
    <source>
        <dbReference type="SAM" id="Coils"/>
    </source>
</evidence>
<feature type="region of interest" description="Disordered" evidence="2">
    <location>
        <begin position="305"/>
        <end position="325"/>
    </location>
</feature>
<feature type="non-terminal residue" evidence="3">
    <location>
        <position position="412"/>
    </location>
</feature>
<accession>A0A9P6VTD0</accession>
<comment type="caution">
    <text evidence="3">The sequence shown here is derived from an EMBL/GenBank/DDBJ whole genome shotgun (WGS) entry which is preliminary data.</text>
</comment>
<dbReference type="EMBL" id="PUHR01000461">
    <property type="protein sequence ID" value="KAG0653306.1"/>
    <property type="molecule type" value="Genomic_DNA"/>
</dbReference>
<feature type="region of interest" description="Disordered" evidence="2">
    <location>
        <begin position="1"/>
        <end position="28"/>
    </location>
</feature>
<evidence type="ECO:0000256" key="2">
    <source>
        <dbReference type="SAM" id="MobiDB-lite"/>
    </source>
</evidence>
<feature type="compositionally biased region" description="Acidic residues" evidence="2">
    <location>
        <begin position="1"/>
        <end position="10"/>
    </location>
</feature>
<feature type="coiled-coil region" evidence="1">
    <location>
        <begin position="195"/>
        <end position="222"/>
    </location>
</feature>
<proteinExistence type="predicted"/>
<keyword evidence="1" id="KW-0175">Coiled coil</keyword>
<protein>
    <submittedName>
        <fullName evidence="3">Uncharacterized protein</fullName>
    </submittedName>
</protein>
<dbReference type="Proteomes" id="UP000750334">
    <property type="component" value="Unassembled WGS sequence"/>
</dbReference>
<sequence>TDHELDDNSDETQPMVINKSTEDNDTDDIIENYTDSELSDEVLSDEEYSIEKSSANEDNFEDTMEAVQESEPQINKNTRDNKMEDLLSNDQPEQIQNIELVVNDSNMDMEVNNLREDKIEDIHDTQLADKTNSFEMEIDNVEAEPEEKNDNQSQLKRDNEQDYRENEFQIEKRTDRNQGVLQLNNQQLATRNTDMENKQITIRNQKQDKDQLYNRKEHKTKRVLRSQIPLDWDRQVIKKTKEKLQKQNIKTLKKYLQNEDTKNMITTKEQGSPKMERNKKGLRNTDQITSKRNVKKFLEKKFTSLDKPHPKRSKSTAQKEIYSDRPKRIIRDQENMSSEEEIEEIPRQLQEDMKGSSIFINKKTGPIAQRLRNSAKWQKLRNDNGNEIDVTKIRSIYFKDAIKNNKDLHSRI</sequence>
<keyword evidence="4" id="KW-1185">Reference proteome</keyword>
<feature type="compositionally biased region" description="Basic and acidic residues" evidence="2">
    <location>
        <begin position="146"/>
        <end position="163"/>
    </location>
</feature>
<organism evidence="3 4">
    <name type="scientific">Maudiozyma exigua</name>
    <name type="common">Yeast</name>
    <name type="synonym">Kazachstania exigua</name>
    <dbReference type="NCBI Taxonomy" id="34358"/>
    <lineage>
        <taxon>Eukaryota</taxon>
        <taxon>Fungi</taxon>
        <taxon>Dikarya</taxon>
        <taxon>Ascomycota</taxon>
        <taxon>Saccharomycotina</taxon>
        <taxon>Saccharomycetes</taxon>
        <taxon>Saccharomycetales</taxon>
        <taxon>Saccharomycetaceae</taxon>
        <taxon>Maudiozyma</taxon>
    </lineage>
</organism>
<evidence type="ECO:0000313" key="3">
    <source>
        <dbReference type="EMBL" id="KAG0653306.1"/>
    </source>
</evidence>
<dbReference type="AlphaFoldDB" id="A0A9P6VTD0"/>
<feature type="non-terminal residue" evidence="3">
    <location>
        <position position="1"/>
    </location>
</feature>
<reference evidence="3 4" key="1">
    <citation type="submission" date="2020-11" db="EMBL/GenBank/DDBJ databases">
        <title>Kefir isolates.</title>
        <authorList>
            <person name="Marcisauskas S."/>
            <person name="Kim Y."/>
            <person name="Blasche S."/>
        </authorList>
    </citation>
    <scope>NUCLEOTIDE SEQUENCE [LARGE SCALE GENOMIC DNA]</scope>
    <source>
        <strain evidence="3 4">OG2</strain>
    </source>
</reference>